<evidence type="ECO:0000256" key="1">
    <source>
        <dbReference type="SAM" id="MobiDB-lite"/>
    </source>
</evidence>
<feature type="compositionally biased region" description="Polar residues" evidence="1">
    <location>
        <begin position="23"/>
        <end position="47"/>
    </location>
</feature>
<gene>
    <name evidence="2" type="ORF">ZIOFF_069527</name>
</gene>
<evidence type="ECO:0000313" key="2">
    <source>
        <dbReference type="EMBL" id="KAG6472072.1"/>
    </source>
</evidence>
<keyword evidence="3" id="KW-1185">Reference proteome</keyword>
<comment type="caution">
    <text evidence="2">The sequence shown here is derived from an EMBL/GenBank/DDBJ whole genome shotgun (WGS) entry which is preliminary data.</text>
</comment>
<organism evidence="2 3">
    <name type="scientific">Zingiber officinale</name>
    <name type="common">Ginger</name>
    <name type="synonym">Amomum zingiber</name>
    <dbReference type="NCBI Taxonomy" id="94328"/>
    <lineage>
        <taxon>Eukaryota</taxon>
        <taxon>Viridiplantae</taxon>
        <taxon>Streptophyta</taxon>
        <taxon>Embryophyta</taxon>
        <taxon>Tracheophyta</taxon>
        <taxon>Spermatophyta</taxon>
        <taxon>Magnoliopsida</taxon>
        <taxon>Liliopsida</taxon>
        <taxon>Zingiberales</taxon>
        <taxon>Zingiberaceae</taxon>
        <taxon>Zingiber</taxon>
    </lineage>
</organism>
<feature type="compositionally biased region" description="Basic and acidic residues" evidence="1">
    <location>
        <begin position="81"/>
        <end position="93"/>
    </location>
</feature>
<feature type="region of interest" description="Disordered" evidence="1">
    <location>
        <begin position="1"/>
        <end position="122"/>
    </location>
</feature>
<dbReference type="EMBL" id="JACMSC010000020">
    <property type="protein sequence ID" value="KAG6472072.1"/>
    <property type="molecule type" value="Genomic_DNA"/>
</dbReference>
<dbReference type="PANTHER" id="PTHR14000">
    <property type="entry name" value="FINGER CCCH DOMAIN PROTEIN, PUTATIVE (DUF3755)-RELATED"/>
    <property type="match status" value="1"/>
</dbReference>
<feature type="compositionally biased region" description="Basic and acidic residues" evidence="1">
    <location>
        <begin position="101"/>
        <end position="111"/>
    </location>
</feature>
<name>A0A8J5ECT4_ZINOF</name>
<accession>A0A8J5ECT4</accession>
<reference evidence="2 3" key="1">
    <citation type="submission" date="2020-08" db="EMBL/GenBank/DDBJ databases">
        <title>Plant Genome Project.</title>
        <authorList>
            <person name="Zhang R.-G."/>
        </authorList>
    </citation>
    <scope>NUCLEOTIDE SEQUENCE [LARGE SCALE GENOMIC DNA]</scope>
    <source>
        <tissue evidence="2">Rhizome</tissue>
    </source>
</reference>
<protein>
    <submittedName>
        <fullName evidence="2">Uncharacterized protein</fullName>
    </submittedName>
</protein>
<evidence type="ECO:0000313" key="3">
    <source>
        <dbReference type="Proteomes" id="UP000734854"/>
    </source>
</evidence>
<dbReference type="PANTHER" id="PTHR14000:SF17">
    <property type="entry name" value="MYB-LIKE DOMAIN-CONTAINING PROTEIN"/>
    <property type="match status" value="1"/>
</dbReference>
<dbReference type="AlphaFoldDB" id="A0A8J5ECT4"/>
<sequence>MAKRVPTTGTRQTGRRLRYHQIPSGSPRFQTSKSIETTGRPTPSRSNGNKKTKKPSNATPSSEDKLTSPPVPAPSFLRRSSRLDSGEAKKSESDPGSSGRFTKEIAPDGRKIRGSRSVEAPQNLRRSSRLASIAVRHMNAGGILGLVETPPKVKRSLRLQSIAVRHVNADGVLGSLETPQKLRRSSRLASSAVTHVTTDGVLGLVGEGKVEDVAERKGKRDKRRKVEILVEERKEVAGGDGQVYHDCAAKDWTEEQERALQRAYLLARPTPHFWKKVSKMLVRDLEAGAKVLVGTLPPSNGGLRTNMITKVPEKSAQECFDRIHANFATPPQHQPRSRAKKADLSPIVHFAFGDKPLDDTKLKIKKARGSKRRTLAAQKTVRHLLRKHQLADQTTGGDYFSHLENSPNASAIIMNATGDPGTPDSLFTTGFLMKCSERSSSAHKRPLSRFKTNDVDPSPEVLKRIKNVALHEKYIDHLHYIEARRRRACHGKENHVVSCNNMNDNRPQSGVIKAAMAALTTEAQAVISHFQDRQVNALDYDDDSTSAGNCSFGLDDDA</sequence>
<proteinExistence type="predicted"/>
<dbReference type="Proteomes" id="UP000734854">
    <property type="component" value="Unassembled WGS sequence"/>
</dbReference>